<evidence type="ECO:0000256" key="9">
    <source>
        <dbReference type="ARBA" id="ARBA00023015"/>
    </source>
</evidence>
<comment type="subcellular location">
    <subcellularLocation>
        <location evidence="2">Nucleus</location>
    </subcellularLocation>
</comment>
<protein>
    <submittedName>
        <fullName evidence="18">Lysine-specific demethylase JMJ16</fullName>
    </submittedName>
</protein>
<dbReference type="PROSITE" id="PS51184">
    <property type="entry name" value="JMJC"/>
    <property type="match status" value="1"/>
</dbReference>
<evidence type="ECO:0000256" key="4">
    <source>
        <dbReference type="ARBA" id="ARBA00022723"/>
    </source>
</evidence>
<dbReference type="SMART" id="SM00558">
    <property type="entry name" value="JmjC"/>
    <property type="match status" value="1"/>
</dbReference>
<evidence type="ECO:0000256" key="13">
    <source>
        <dbReference type="ARBA" id="ARBA00050935"/>
    </source>
</evidence>
<reference evidence="18 19" key="3">
    <citation type="submission" date="2019-11" db="EMBL/GenBank/DDBJ databases">
        <title>A de novo genome assembly of a pear dwarfing rootstock.</title>
        <authorList>
            <person name="Wang F."/>
            <person name="Wang J."/>
            <person name="Li S."/>
            <person name="Zhang Y."/>
            <person name="Fang M."/>
            <person name="Ma L."/>
            <person name="Zhao Y."/>
            <person name="Jiang S."/>
        </authorList>
    </citation>
    <scope>NUCLEOTIDE SEQUENCE [LARGE SCALE GENOMIC DNA]</scope>
    <source>
        <strain evidence="18">S2</strain>
        <tissue evidence="18">Leaf</tissue>
    </source>
</reference>
<evidence type="ECO:0000256" key="1">
    <source>
        <dbReference type="ARBA" id="ARBA00001954"/>
    </source>
</evidence>
<keyword evidence="19" id="KW-1185">Reference proteome</keyword>
<sequence length="1227" mass="137242">MGTELMRVCIQEDNDEFPSVPPGFESFASFSLKRANESEKQDSENTISSSATASPSVSQSVQMETDIDTGEVARRSVRHRQCINHGRNNKSEDESDWEQLEQNCPPRSVLPKGVIRGCPQCSNCQKVSARWHPLEGQRPDLQDAPVFRPTEEEFKDTLNYIASIRSKAEPYGICRIVPPSSWKPPCLLKEKPIWGTSKFFTRVQRVPKSHSHMRKKRRRCTRMGTDHQSGGGGSGDDGGCEAERFGFEPGPEFTLEMFERYADDFKAQYFSKNEHIPSIGGNFAKLKECWEPSVGSIEGEYWRMVEGPTEEIEVLYGADLETGVFGSGFPKMSSKEAFPSDEQYINSGWNLNNFPRLPGSVLSYESSDISGVLVPWLYIGMCFSSFCWHVEDHHLYSLNYMHWGAPKLWYGIPGSDACKFEEAMRKHLPGLFEEQPDLLHKLITQLSPSILKSEGVPVYRCCQNAGEFVLTFPRAYHSGFNCGFNCAEAVNVAPVDWLPHGQIAIELYQEQGRKTSISHDKLLLGAAREAVKAHWELNLLKKNTPDNLRWKDACGKDGILAKTLKARVEMERVRREFLTSSSQALKMDNNFDAINERECSICFFDLHLSAAGCHHCSPDRYACLNHAKKFCSCAWSAKFFLFRYDMDELNILLEALEGKLSAVYRWARLDLGLALSSYISKDNKVAKISYSSRSDILQEVSSQLQSKHFKDPLGTEISKESPMSSAGIIGETSSQQKMKTLETFPQVKREESAVNSSKSRMQVCQLSQEDTSYAVTSDAKVSGTNMASVKDVILLSDDEGDDDPKKPLSDSSKEISSAGQLELSKRLISLDGTVSAPNSEKEPILNIPGTDAAVMGEKGFSPLPGGEKMDSSSHPVHMKVEQDHGEQLGSNPPNLYFKLVSTKAECGPNASAIIEHKVANSRSDPQPPQPCASIKLDNEEKHEKMRIADTTSADNVQTTTGTSLSSQNNLDRYYRQKGPRIAKVVRRISCIVEPLEIGVVISGKSWCNSQAIFPKGFRSRVRHMSVLDPTVRCHYVSEVLDAGQGGPLFKVSLEHCPSEVFIHNSAGRCWEMVRERVNQEITRQHKLGKMNLPPLQPPGSLDGFEMFGFTSPAIVQAIEAMDRNHVCSEYWDSRPYSRPQVQIPQKPQSKESRENYNTMSKEKSDQEASDNNLIPAGVDTTLRSLFKKANLDELNSLYSILSENRQPAGRGLVTRLLNEEIHSRPTS</sequence>
<dbReference type="GO" id="GO:0048589">
    <property type="term" value="P:developmental growth"/>
    <property type="evidence" value="ECO:0007669"/>
    <property type="project" value="UniProtKB-ARBA"/>
</dbReference>
<evidence type="ECO:0000256" key="12">
    <source>
        <dbReference type="ARBA" id="ARBA00050619"/>
    </source>
</evidence>
<evidence type="ECO:0000256" key="5">
    <source>
        <dbReference type="ARBA" id="ARBA00022853"/>
    </source>
</evidence>
<comment type="similarity">
    <text evidence="3">Belongs to the JARID1 histone demethylase family.</text>
</comment>
<dbReference type="OrthoDB" id="1678912at2759"/>
<dbReference type="InterPro" id="IPR004198">
    <property type="entry name" value="Znf_C5HC2"/>
</dbReference>
<keyword evidence="7" id="KW-0560">Oxidoreductase</keyword>
<dbReference type="InterPro" id="IPR003349">
    <property type="entry name" value="JmjN"/>
</dbReference>
<dbReference type="InterPro" id="IPR003889">
    <property type="entry name" value="FYrich_C"/>
</dbReference>
<gene>
    <name evidence="18" type="ORF">D8674_023561</name>
</gene>
<evidence type="ECO:0000313" key="19">
    <source>
        <dbReference type="Proteomes" id="UP000327157"/>
    </source>
</evidence>
<dbReference type="GO" id="GO:0000785">
    <property type="term" value="C:chromatin"/>
    <property type="evidence" value="ECO:0007669"/>
    <property type="project" value="TreeGrafter"/>
</dbReference>
<evidence type="ECO:0000256" key="2">
    <source>
        <dbReference type="ARBA" id="ARBA00004123"/>
    </source>
</evidence>
<keyword evidence="9" id="KW-0805">Transcription regulation</keyword>
<dbReference type="GO" id="GO:0046872">
    <property type="term" value="F:metal ion binding"/>
    <property type="evidence" value="ECO:0007669"/>
    <property type="project" value="UniProtKB-KW"/>
</dbReference>
<feature type="compositionally biased region" description="Low complexity" evidence="15">
    <location>
        <begin position="48"/>
        <end position="62"/>
    </location>
</feature>
<evidence type="ECO:0000256" key="10">
    <source>
        <dbReference type="ARBA" id="ARBA00023163"/>
    </source>
</evidence>
<dbReference type="GO" id="GO:0005634">
    <property type="term" value="C:nucleus"/>
    <property type="evidence" value="ECO:0007669"/>
    <property type="project" value="UniProtKB-SubCell"/>
</dbReference>
<feature type="region of interest" description="Disordered" evidence="15">
    <location>
        <begin position="795"/>
        <end position="817"/>
    </location>
</feature>
<evidence type="ECO:0000259" key="17">
    <source>
        <dbReference type="PROSITE" id="PS51184"/>
    </source>
</evidence>
<dbReference type="Proteomes" id="UP000327157">
    <property type="component" value="Chromosome 4"/>
</dbReference>
<dbReference type="SMART" id="SM00542">
    <property type="entry name" value="FYRC"/>
    <property type="match status" value="1"/>
</dbReference>
<dbReference type="PROSITE" id="PS51183">
    <property type="entry name" value="JMJN"/>
    <property type="match status" value="1"/>
</dbReference>
<dbReference type="Pfam" id="PF02373">
    <property type="entry name" value="JmjC"/>
    <property type="match status" value="1"/>
</dbReference>
<feature type="region of interest" description="Disordered" evidence="15">
    <location>
        <begin position="1137"/>
        <end position="1175"/>
    </location>
</feature>
<proteinExistence type="inferred from homology"/>
<feature type="compositionally biased region" description="Basic and acidic residues" evidence="15">
    <location>
        <begin position="803"/>
        <end position="813"/>
    </location>
</feature>
<dbReference type="Pfam" id="PF02375">
    <property type="entry name" value="JmjN"/>
    <property type="match status" value="1"/>
</dbReference>
<comment type="catalytic activity">
    <reaction evidence="13">
        <text>N(6)-methyl-L-lysyl(4)-[histone H3] + 2-oxoglutarate + O2 = L-lysyl(4)-[histone H3] + formaldehyde + succinate + CO2</text>
        <dbReference type="Rhea" id="RHEA:60220"/>
        <dbReference type="Rhea" id="RHEA-COMP:15543"/>
        <dbReference type="Rhea" id="RHEA-COMP:15547"/>
        <dbReference type="ChEBI" id="CHEBI:15379"/>
        <dbReference type="ChEBI" id="CHEBI:16526"/>
        <dbReference type="ChEBI" id="CHEBI:16810"/>
        <dbReference type="ChEBI" id="CHEBI:16842"/>
        <dbReference type="ChEBI" id="CHEBI:29969"/>
        <dbReference type="ChEBI" id="CHEBI:30031"/>
        <dbReference type="ChEBI" id="CHEBI:61929"/>
    </reaction>
    <physiologicalReaction direction="left-to-right" evidence="13">
        <dbReference type="Rhea" id="RHEA:60221"/>
    </physiologicalReaction>
</comment>
<dbReference type="SMART" id="SM00545">
    <property type="entry name" value="JmjN"/>
    <property type="match status" value="1"/>
</dbReference>
<keyword evidence="5" id="KW-0156">Chromatin regulator</keyword>
<keyword evidence="10" id="KW-0804">Transcription</keyword>
<evidence type="ECO:0000256" key="3">
    <source>
        <dbReference type="ARBA" id="ARBA00006801"/>
    </source>
</evidence>
<keyword evidence="18" id="KW-0808">Transferase</keyword>
<comment type="catalytic activity">
    <reaction evidence="14">
        <text>N(6),N(6),N(6)-trimethyl-L-lysyl(4)-[histone H3] + 2-oxoglutarate + O2 = N(6),N(6)-dimethyl-L-lysyl(4)-[histone H3] + formaldehyde + succinate + CO2</text>
        <dbReference type="Rhea" id="RHEA:60212"/>
        <dbReference type="Rhea" id="RHEA-COMP:15537"/>
        <dbReference type="Rhea" id="RHEA-COMP:15540"/>
        <dbReference type="ChEBI" id="CHEBI:15379"/>
        <dbReference type="ChEBI" id="CHEBI:16526"/>
        <dbReference type="ChEBI" id="CHEBI:16810"/>
        <dbReference type="ChEBI" id="CHEBI:16842"/>
        <dbReference type="ChEBI" id="CHEBI:30031"/>
        <dbReference type="ChEBI" id="CHEBI:61961"/>
        <dbReference type="ChEBI" id="CHEBI:61976"/>
    </reaction>
    <physiologicalReaction direction="left-to-right" evidence="14">
        <dbReference type="Rhea" id="RHEA:60213"/>
    </physiologicalReaction>
</comment>
<evidence type="ECO:0000256" key="7">
    <source>
        <dbReference type="ARBA" id="ARBA00023002"/>
    </source>
</evidence>
<dbReference type="GO" id="GO:0008168">
    <property type="term" value="F:methyltransferase activity"/>
    <property type="evidence" value="ECO:0007669"/>
    <property type="project" value="UniProtKB-KW"/>
</dbReference>
<dbReference type="Gene3D" id="3.30.160.360">
    <property type="match status" value="1"/>
</dbReference>
<evidence type="ECO:0000256" key="11">
    <source>
        <dbReference type="ARBA" id="ARBA00023242"/>
    </source>
</evidence>
<dbReference type="SUPFAM" id="SSF51197">
    <property type="entry name" value="Clavaminate synthase-like"/>
    <property type="match status" value="1"/>
</dbReference>
<dbReference type="PROSITE" id="PS51543">
    <property type="entry name" value="FYRC"/>
    <property type="match status" value="1"/>
</dbReference>
<evidence type="ECO:0000256" key="6">
    <source>
        <dbReference type="ARBA" id="ARBA00022964"/>
    </source>
</evidence>
<comment type="cofactor">
    <cofactor evidence="1">
        <name>Fe(2+)</name>
        <dbReference type="ChEBI" id="CHEBI:29033"/>
    </cofactor>
</comment>
<name>A0A5N5H0I7_9ROSA</name>
<keyword evidence="8" id="KW-0408">Iron</keyword>
<evidence type="ECO:0000259" key="16">
    <source>
        <dbReference type="PROSITE" id="PS51183"/>
    </source>
</evidence>
<dbReference type="GO" id="GO:0032259">
    <property type="term" value="P:methylation"/>
    <property type="evidence" value="ECO:0007669"/>
    <property type="project" value="UniProtKB-KW"/>
</dbReference>
<keyword evidence="18" id="KW-0489">Methyltransferase</keyword>
<feature type="compositionally biased region" description="Basic residues" evidence="15">
    <location>
        <begin position="211"/>
        <end position="221"/>
    </location>
</feature>
<dbReference type="SMART" id="SM00541">
    <property type="entry name" value="FYRN"/>
    <property type="match status" value="1"/>
</dbReference>
<dbReference type="PANTHER" id="PTHR10694:SF113">
    <property type="entry name" value="PROTEIN JUMONJI"/>
    <property type="match status" value="1"/>
</dbReference>
<evidence type="ECO:0000313" key="18">
    <source>
        <dbReference type="EMBL" id="KAB2621379.1"/>
    </source>
</evidence>
<dbReference type="GO" id="GO:0034647">
    <property type="term" value="F:histone H3K4me/H3K4me2/H3K4me3 demethylase activity"/>
    <property type="evidence" value="ECO:0007669"/>
    <property type="project" value="TreeGrafter"/>
</dbReference>
<dbReference type="AlphaFoldDB" id="A0A5N5H0I7"/>
<feature type="region of interest" description="Disordered" evidence="15">
    <location>
        <begin position="31"/>
        <end position="64"/>
    </location>
</feature>
<accession>A0A5N5H0I7</accession>
<feature type="compositionally biased region" description="Basic and acidic residues" evidence="15">
    <location>
        <begin position="34"/>
        <end position="43"/>
    </location>
</feature>
<dbReference type="PROSITE" id="PS51542">
    <property type="entry name" value="FYRN"/>
    <property type="match status" value="1"/>
</dbReference>
<comment type="caution">
    <text evidence="18">The sequence shown here is derived from an EMBL/GenBank/DDBJ whole genome shotgun (WGS) entry which is preliminary data.</text>
</comment>
<dbReference type="Pfam" id="PF05965">
    <property type="entry name" value="FYRC"/>
    <property type="match status" value="1"/>
</dbReference>
<organism evidence="18 19">
    <name type="scientific">Pyrus ussuriensis x Pyrus communis</name>
    <dbReference type="NCBI Taxonomy" id="2448454"/>
    <lineage>
        <taxon>Eukaryota</taxon>
        <taxon>Viridiplantae</taxon>
        <taxon>Streptophyta</taxon>
        <taxon>Embryophyta</taxon>
        <taxon>Tracheophyta</taxon>
        <taxon>Spermatophyta</taxon>
        <taxon>Magnoliopsida</taxon>
        <taxon>eudicotyledons</taxon>
        <taxon>Gunneridae</taxon>
        <taxon>Pentapetalae</taxon>
        <taxon>rosids</taxon>
        <taxon>fabids</taxon>
        <taxon>Rosales</taxon>
        <taxon>Rosaceae</taxon>
        <taxon>Amygdaloideae</taxon>
        <taxon>Maleae</taxon>
        <taxon>Pyrus</taxon>
    </lineage>
</organism>
<dbReference type="FunFam" id="3.30.160.360:FF:000005">
    <property type="entry name" value="Putative lysine-specific demethylase JMJ16"/>
    <property type="match status" value="1"/>
</dbReference>
<dbReference type="EMBL" id="SMOL01000231">
    <property type="protein sequence ID" value="KAB2621379.1"/>
    <property type="molecule type" value="Genomic_DNA"/>
</dbReference>
<comment type="catalytic activity">
    <reaction evidence="12">
        <text>N(6),N(6)-dimethyl-L-lysyl(4)-[histone H3] + 2-oxoglutarate + O2 = N(6)-methyl-L-lysyl(4)-[histone H3] + formaldehyde + succinate + CO2</text>
        <dbReference type="Rhea" id="RHEA:60216"/>
        <dbReference type="Rhea" id="RHEA-COMP:15540"/>
        <dbReference type="Rhea" id="RHEA-COMP:15543"/>
        <dbReference type="ChEBI" id="CHEBI:15379"/>
        <dbReference type="ChEBI" id="CHEBI:16526"/>
        <dbReference type="ChEBI" id="CHEBI:16810"/>
        <dbReference type="ChEBI" id="CHEBI:16842"/>
        <dbReference type="ChEBI" id="CHEBI:30031"/>
        <dbReference type="ChEBI" id="CHEBI:61929"/>
        <dbReference type="ChEBI" id="CHEBI:61976"/>
    </reaction>
    <physiologicalReaction direction="left-to-right" evidence="12">
        <dbReference type="Rhea" id="RHEA:60217"/>
    </physiologicalReaction>
</comment>
<keyword evidence="4" id="KW-0479">Metal-binding</keyword>
<feature type="domain" description="JmjC" evidence="17">
    <location>
        <begin position="343"/>
        <end position="509"/>
    </location>
</feature>
<dbReference type="GO" id="GO:0048731">
    <property type="term" value="P:system development"/>
    <property type="evidence" value="ECO:0007669"/>
    <property type="project" value="UniProtKB-ARBA"/>
</dbReference>
<dbReference type="InterPro" id="IPR003888">
    <property type="entry name" value="FYrich_N"/>
</dbReference>
<dbReference type="Pfam" id="PF05964">
    <property type="entry name" value="FYRN"/>
    <property type="match status" value="1"/>
</dbReference>
<keyword evidence="6" id="KW-0223">Dioxygenase</keyword>
<feature type="domain" description="JmjN" evidence="16">
    <location>
        <begin position="144"/>
        <end position="185"/>
    </location>
</feature>
<evidence type="ECO:0000256" key="14">
    <source>
        <dbReference type="ARBA" id="ARBA00051640"/>
    </source>
</evidence>
<dbReference type="GO" id="GO:0045814">
    <property type="term" value="P:negative regulation of gene expression, epigenetic"/>
    <property type="evidence" value="ECO:0007669"/>
    <property type="project" value="UniProtKB-ARBA"/>
</dbReference>
<feature type="region of interest" description="Disordered" evidence="15">
    <location>
        <begin position="211"/>
        <end position="243"/>
    </location>
</feature>
<evidence type="ECO:0000256" key="8">
    <source>
        <dbReference type="ARBA" id="ARBA00023004"/>
    </source>
</evidence>
<dbReference type="InterPro" id="IPR003347">
    <property type="entry name" value="JmjC_dom"/>
</dbReference>
<reference evidence="18 19" key="1">
    <citation type="submission" date="2019-09" db="EMBL/GenBank/DDBJ databases">
        <authorList>
            <person name="Ou C."/>
        </authorList>
    </citation>
    <scope>NUCLEOTIDE SEQUENCE [LARGE SCALE GENOMIC DNA]</scope>
    <source>
        <strain evidence="18">S2</strain>
        <tissue evidence="18">Leaf</tissue>
    </source>
</reference>
<dbReference type="Gene3D" id="2.60.120.650">
    <property type="entry name" value="Cupin"/>
    <property type="match status" value="1"/>
</dbReference>
<dbReference type="PANTHER" id="PTHR10694">
    <property type="entry name" value="LYSINE-SPECIFIC DEMETHYLASE"/>
    <property type="match status" value="1"/>
</dbReference>
<dbReference type="GO" id="GO:0051093">
    <property type="term" value="P:negative regulation of developmental process"/>
    <property type="evidence" value="ECO:0007669"/>
    <property type="project" value="UniProtKB-ARBA"/>
</dbReference>
<evidence type="ECO:0000256" key="15">
    <source>
        <dbReference type="SAM" id="MobiDB-lite"/>
    </source>
</evidence>
<feature type="compositionally biased region" description="Basic and acidic residues" evidence="15">
    <location>
        <begin position="1148"/>
        <end position="1166"/>
    </location>
</feature>
<reference evidence="19" key="2">
    <citation type="submission" date="2019-10" db="EMBL/GenBank/DDBJ databases">
        <title>A de novo genome assembly of a pear dwarfing rootstock.</title>
        <authorList>
            <person name="Wang F."/>
            <person name="Wang J."/>
            <person name="Li S."/>
            <person name="Zhang Y."/>
            <person name="Fang M."/>
            <person name="Ma L."/>
            <person name="Zhao Y."/>
            <person name="Jiang S."/>
        </authorList>
    </citation>
    <scope>NUCLEOTIDE SEQUENCE [LARGE SCALE GENOMIC DNA]</scope>
</reference>
<keyword evidence="11" id="KW-0539">Nucleus</keyword>
<dbReference type="Pfam" id="PF02928">
    <property type="entry name" value="zf-C5HC2"/>
    <property type="match status" value="1"/>
</dbReference>